<protein>
    <submittedName>
        <fullName evidence="2">Uncharacterized protein</fullName>
    </submittedName>
</protein>
<dbReference type="EMBL" id="LXQA011303633">
    <property type="protein sequence ID" value="MCI92529.1"/>
    <property type="molecule type" value="Genomic_DNA"/>
</dbReference>
<sequence length="55" mass="6046">TVDEDNWSEDHTVVNSPSNENVKTGSTEKDDTVPADKGKNNDKDVVNLDDLVSEE</sequence>
<accession>A0A392VYG9</accession>
<keyword evidence="3" id="KW-1185">Reference proteome</keyword>
<feature type="non-terminal residue" evidence="2">
    <location>
        <position position="1"/>
    </location>
</feature>
<feature type="compositionally biased region" description="Basic and acidic residues" evidence="1">
    <location>
        <begin position="26"/>
        <end position="46"/>
    </location>
</feature>
<feature type="region of interest" description="Disordered" evidence="1">
    <location>
        <begin position="1"/>
        <end position="55"/>
    </location>
</feature>
<proteinExistence type="predicted"/>
<evidence type="ECO:0000256" key="1">
    <source>
        <dbReference type="SAM" id="MobiDB-lite"/>
    </source>
</evidence>
<dbReference type="Proteomes" id="UP000265520">
    <property type="component" value="Unassembled WGS sequence"/>
</dbReference>
<evidence type="ECO:0000313" key="3">
    <source>
        <dbReference type="Proteomes" id="UP000265520"/>
    </source>
</evidence>
<evidence type="ECO:0000313" key="2">
    <source>
        <dbReference type="EMBL" id="MCI92529.1"/>
    </source>
</evidence>
<comment type="caution">
    <text evidence="2">The sequence shown here is derived from an EMBL/GenBank/DDBJ whole genome shotgun (WGS) entry which is preliminary data.</text>
</comment>
<reference evidence="2 3" key="1">
    <citation type="journal article" date="2018" name="Front. Plant Sci.">
        <title>Red Clover (Trifolium pratense) and Zigzag Clover (T. medium) - A Picture of Genomic Similarities and Differences.</title>
        <authorList>
            <person name="Dluhosova J."/>
            <person name="Istvanek J."/>
            <person name="Nedelnik J."/>
            <person name="Repkova J."/>
        </authorList>
    </citation>
    <scope>NUCLEOTIDE SEQUENCE [LARGE SCALE GENOMIC DNA]</scope>
    <source>
        <strain evidence="3">cv. 10/8</strain>
        <tissue evidence="2">Leaf</tissue>
    </source>
</reference>
<feature type="non-terminal residue" evidence="2">
    <location>
        <position position="55"/>
    </location>
</feature>
<organism evidence="2 3">
    <name type="scientific">Trifolium medium</name>
    <dbReference type="NCBI Taxonomy" id="97028"/>
    <lineage>
        <taxon>Eukaryota</taxon>
        <taxon>Viridiplantae</taxon>
        <taxon>Streptophyta</taxon>
        <taxon>Embryophyta</taxon>
        <taxon>Tracheophyta</taxon>
        <taxon>Spermatophyta</taxon>
        <taxon>Magnoliopsida</taxon>
        <taxon>eudicotyledons</taxon>
        <taxon>Gunneridae</taxon>
        <taxon>Pentapetalae</taxon>
        <taxon>rosids</taxon>
        <taxon>fabids</taxon>
        <taxon>Fabales</taxon>
        <taxon>Fabaceae</taxon>
        <taxon>Papilionoideae</taxon>
        <taxon>50 kb inversion clade</taxon>
        <taxon>NPAAA clade</taxon>
        <taxon>Hologalegina</taxon>
        <taxon>IRL clade</taxon>
        <taxon>Trifolieae</taxon>
        <taxon>Trifolium</taxon>
    </lineage>
</organism>
<dbReference type="AlphaFoldDB" id="A0A392VYG9"/>
<name>A0A392VYG9_9FABA</name>
<feature type="compositionally biased region" description="Polar residues" evidence="1">
    <location>
        <begin position="13"/>
        <end position="25"/>
    </location>
</feature>